<evidence type="ECO:0000256" key="3">
    <source>
        <dbReference type="ARBA" id="ARBA00022729"/>
    </source>
</evidence>
<comment type="subcellular location">
    <subcellularLocation>
        <location evidence="1">Membrane</location>
        <topology evidence="1">Single-pass membrane protein</topology>
    </subcellularLocation>
</comment>
<evidence type="ECO:0000256" key="2">
    <source>
        <dbReference type="ARBA" id="ARBA00022692"/>
    </source>
</evidence>
<keyword evidence="4" id="KW-0472">Membrane</keyword>
<keyword evidence="5" id="KW-0325">Glycoprotein</keyword>
<proteinExistence type="predicted"/>
<dbReference type="SMART" id="SM01352">
    <property type="entry name" value="APCDDC"/>
    <property type="match status" value="1"/>
</dbReference>
<dbReference type="InterPro" id="IPR029405">
    <property type="entry name" value="APCDD1_dom"/>
</dbReference>
<feature type="domain" description="APCDD1" evidence="6">
    <location>
        <begin position="33"/>
        <end position="222"/>
    </location>
</feature>
<dbReference type="GO" id="GO:0005886">
    <property type="term" value="C:plasma membrane"/>
    <property type="evidence" value="ECO:0007669"/>
    <property type="project" value="InterPro"/>
</dbReference>
<keyword evidence="3" id="KW-0732">Signal</keyword>
<evidence type="ECO:0000256" key="5">
    <source>
        <dbReference type="ARBA" id="ARBA00023180"/>
    </source>
</evidence>
<comment type="caution">
    <text evidence="7">The sequence shown here is derived from an EMBL/GenBank/DDBJ whole genome shotgun (WGS) entry which is preliminary data.</text>
</comment>
<protein>
    <recommendedName>
        <fullName evidence="6">APCDD1 domain-containing protein</fullName>
    </recommendedName>
</protein>
<dbReference type="EMBL" id="JAODUO010000402">
    <property type="protein sequence ID" value="KAK2181349.1"/>
    <property type="molecule type" value="Genomic_DNA"/>
</dbReference>
<dbReference type="PANTHER" id="PTHR31021">
    <property type="entry name" value="ADENOMATOSIS POLYPOSIS COLI DOWN-REGULATED 1"/>
    <property type="match status" value="1"/>
</dbReference>
<dbReference type="GO" id="GO:0030178">
    <property type="term" value="P:negative regulation of Wnt signaling pathway"/>
    <property type="evidence" value="ECO:0007669"/>
    <property type="project" value="InterPro"/>
</dbReference>
<dbReference type="InterPro" id="IPR042425">
    <property type="entry name" value="APCDD1"/>
</dbReference>
<evidence type="ECO:0000313" key="7">
    <source>
        <dbReference type="EMBL" id="KAK2181349.1"/>
    </source>
</evidence>
<dbReference type="GO" id="GO:0017147">
    <property type="term" value="F:Wnt-protein binding"/>
    <property type="evidence" value="ECO:0007669"/>
    <property type="project" value="InterPro"/>
</dbReference>
<reference evidence="7" key="1">
    <citation type="journal article" date="2023" name="Mol. Biol. Evol.">
        <title>Third-Generation Sequencing Reveals the Adaptive Role of the Epigenome in Three Deep-Sea Polychaetes.</title>
        <authorList>
            <person name="Perez M."/>
            <person name="Aroh O."/>
            <person name="Sun Y."/>
            <person name="Lan Y."/>
            <person name="Juniper S.K."/>
            <person name="Young C.R."/>
            <person name="Angers B."/>
            <person name="Qian P.Y."/>
        </authorList>
    </citation>
    <scope>NUCLEOTIDE SEQUENCE</scope>
    <source>
        <strain evidence="7">R07B-5</strain>
    </source>
</reference>
<dbReference type="PANTHER" id="PTHR31021:SF1">
    <property type="entry name" value="CHROMOSOME UNDETERMINED SCAFFOLD_56, WHOLE GENOME SHOTGUN SEQUENCE"/>
    <property type="match status" value="1"/>
</dbReference>
<evidence type="ECO:0000256" key="1">
    <source>
        <dbReference type="ARBA" id="ARBA00004167"/>
    </source>
</evidence>
<dbReference type="Pfam" id="PF14921">
    <property type="entry name" value="APCDDC"/>
    <property type="match status" value="1"/>
</dbReference>
<keyword evidence="8" id="KW-1185">Reference proteome</keyword>
<gene>
    <name evidence="7" type="ORF">NP493_403g08019</name>
</gene>
<evidence type="ECO:0000313" key="8">
    <source>
        <dbReference type="Proteomes" id="UP001209878"/>
    </source>
</evidence>
<evidence type="ECO:0000256" key="4">
    <source>
        <dbReference type="ARBA" id="ARBA00023136"/>
    </source>
</evidence>
<name>A0AAD9L1I6_RIDPI</name>
<keyword evidence="2" id="KW-0812">Transmembrane</keyword>
<organism evidence="7 8">
    <name type="scientific">Ridgeia piscesae</name>
    <name type="common">Tubeworm</name>
    <dbReference type="NCBI Taxonomy" id="27915"/>
    <lineage>
        <taxon>Eukaryota</taxon>
        <taxon>Metazoa</taxon>
        <taxon>Spiralia</taxon>
        <taxon>Lophotrochozoa</taxon>
        <taxon>Annelida</taxon>
        <taxon>Polychaeta</taxon>
        <taxon>Sedentaria</taxon>
        <taxon>Canalipalpata</taxon>
        <taxon>Sabellida</taxon>
        <taxon>Siboglinidae</taxon>
        <taxon>Ridgeia</taxon>
    </lineage>
</organism>
<sequence>MTNGVVLLAVLRPAVCRGSSRDHVVNTVTATRSCHRLQRRVSHDLVIAPLPPDITGMWVSKRCEIRPGPEFILRMYHFTEKSHFDLHQYHYNDSLCHQPKYSIVARGRYKLGHESWIVRGGTEVDYTLSGVAVMAYTHAAAEEIAFALNSSCDGFAGRRLKPFQKYNVYKYVEVNGLKRTVKAEGEETEFEGQVIIDRDCTGLSTFMSLDTCVLTAAQKLRHFVHS</sequence>
<evidence type="ECO:0000259" key="6">
    <source>
        <dbReference type="SMART" id="SM01352"/>
    </source>
</evidence>
<dbReference type="Proteomes" id="UP001209878">
    <property type="component" value="Unassembled WGS sequence"/>
</dbReference>
<dbReference type="AlphaFoldDB" id="A0AAD9L1I6"/>
<accession>A0AAD9L1I6</accession>